<sequence length="448" mass="50068">MGLQSTSLYDRTVSFVVLLSPYHLTMKRLPSITPHVGLGETLKLIAPPSKISATEQMDPALLHARVPRDYTGHVLSLDGSVKTERMAFMAAFVDVVAPRDIEIAVSAYLLSTTVNLAEYTGMNNGVKAAIDRGVTDLVVVGNSRLAIQQCMGACKKETLQVELARHKELTKKLNSEFPSKSRVQNAESDTRILYTAGNITYKCGEGPTVQSRAVKFTESFRRRRRKENKRRYQQIRKIRLGWKARSEQGTGDLSRQPARRIEARGVAEFSRVYKETRLSGTLQGHQSPVILTRLSSKLNGDDTSTGHKMKNYDYLRYELSQLLFRRVRNAGKVAEDFVISEDGLLYRHNRSHRRGGDDELSLNLRLAVPATMVDEVLQNCHNSVEGGHQGIRSDSAVDSILPGARLGCAIYGERYDGDRQAGKTARLVYLPQPIGAEKQTDKWKSHLV</sequence>
<reference evidence="1 2" key="1">
    <citation type="journal article" date="2017" name="Genome Biol. Evol.">
        <title>Phytophthora megakarya and P. palmivora, closely related causal agents of cacao black pod rot, underwent increases in genome sizes and gene numbers by different mechanisms.</title>
        <authorList>
            <person name="Ali S.S."/>
            <person name="Shao J."/>
            <person name="Lary D.J."/>
            <person name="Kronmiller B."/>
            <person name="Shen D."/>
            <person name="Strem M.D."/>
            <person name="Amoako-Attah I."/>
            <person name="Akrofi A.Y."/>
            <person name="Begoude B.A."/>
            <person name="Ten Hoopen G.M."/>
            <person name="Coulibaly K."/>
            <person name="Kebe B.I."/>
            <person name="Melnick R.L."/>
            <person name="Guiltinan M.J."/>
            <person name="Tyler B.M."/>
            <person name="Meinhardt L.W."/>
            <person name="Bailey B.A."/>
        </authorList>
    </citation>
    <scope>NUCLEOTIDE SEQUENCE [LARGE SCALE GENOMIC DNA]</scope>
    <source>
        <strain evidence="2">sbr112.9</strain>
    </source>
</reference>
<dbReference type="Gene3D" id="3.30.420.10">
    <property type="entry name" value="Ribonuclease H-like superfamily/Ribonuclease H"/>
    <property type="match status" value="1"/>
</dbReference>
<dbReference type="InterPro" id="IPR036397">
    <property type="entry name" value="RNaseH_sf"/>
</dbReference>
<evidence type="ECO:0000313" key="1">
    <source>
        <dbReference type="EMBL" id="POM59990.1"/>
    </source>
</evidence>
<dbReference type="Proteomes" id="UP000237271">
    <property type="component" value="Unassembled WGS sequence"/>
</dbReference>
<accession>A0A2P4X362</accession>
<protein>
    <recommendedName>
        <fullName evidence="3">RNase H type-1 domain-containing protein</fullName>
    </recommendedName>
</protein>
<proteinExistence type="predicted"/>
<evidence type="ECO:0000313" key="2">
    <source>
        <dbReference type="Proteomes" id="UP000237271"/>
    </source>
</evidence>
<dbReference type="SUPFAM" id="SSF53098">
    <property type="entry name" value="Ribonuclease H-like"/>
    <property type="match status" value="1"/>
</dbReference>
<dbReference type="EMBL" id="NCKW01016965">
    <property type="protein sequence ID" value="POM59990.1"/>
    <property type="molecule type" value="Genomic_DNA"/>
</dbReference>
<dbReference type="OrthoDB" id="1938096at2759"/>
<keyword evidence="2" id="KW-1185">Reference proteome</keyword>
<evidence type="ECO:0008006" key="3">
    <source>
        <dbReference type="Google" id="ProtNLM"/>
    </source>
</evidence>
<name>A0A2P4X362_9STRA</name>
<dbReference type="InterPro" id="IPR012337">
    <property type="entry name" value="RNaseH-like_sf"/>
</dbReference>
<gene>
    <name evidence="1" type="ORF">PHPALM_31203</name>
</gene>
<dbReference type="AlphaFoldDB" id="A0A2P4X362"/>
<comment type="caution">
    <text evidence="1">The sequence shown here is derived from an EMBL/GenBank/DDBJ whole genome shotgun (WGS) entry which is preliminary data.</text>
</comment>
<dbReference type="GO" id="GO:0003676">
    <property type="term" value="F:nucleic acid binding"/>
    <property type="evidence" value="ECO:0007669"/>
    <property type="project" value="InterPro"/>
</dbReference>
<organism evidence="1 2">
    <name type="scientific">Phytophthora palmivora</name>
    <dbReference type="NCBI Taxonomy" id="4796"/>
    <lineage>
        <taxon>Eukaryota</taxon>
        <taxon>Sar</taxon>
        <taxon>Stramenopiles</taxon>
        <taxon>Oomycota</taxon>
        <taxon>Peronosporomycetes</taxon>
        <taxon>Peronosporales</taxon>
        <taxon>Peronosporaceae</taxon>
        <taxon>Phytophthora</taxon>
    </lineage>
</organism>